<name>A0A9D1WEQ4_9GAMM</name>
<comment type="caution">
    <text evidence="1">The sequence shown here is derived from an EMBL/GenBank/DDBJ whole genome shotgun (WGS) entry which is preliminary data.</text>
</comment>
<dbReference type="AlphaFoldDB" id="A0A9D1WEQ4"/>
<dbReference type="EMBL" id="DXEV01000179">
    <property type="protein sequence ID" value="HIX57604.1"/>
    <property type="molecule type" value="Genomic_DNA"/>
</dbReference>
<dbReference type="Proteomes" id="UP000886829">
    <property type="component" value="Unassembled WGS sequence"/>
</dbReference>
<feature type="non-terminal residue" evidence="1">
    <location>
        <position position="1"/>
    </location>
</feature>
<accession>A0A9D1WEQ4</accession>
<sequence>AIKDLSLNEDGLIMAKADFDNNLGFDAHLGRELHYVLCDGLWWGDWEVLISQGTVNSPDSVNTSR</sequence>
<reference evidence="1" key="2">
    <citation type="submission" date="2021-04" db="EMBL/GenBank/DDBJ databases">
        <authorList>
            <person name="Gilroy R."/>
        </authorList>
    </citation>
    <scope>NUCLEOTIDE SEQUENCE</scope>
    <source>
        <strain evidence="1">USASDec5-558</strain>
    </source>
</reference>
<proteinExistence type="predicted"/>
<reference evidence="1" key="1">
    <citation type="journal article" date="2021" name="PeerJ">
        <title>Extensive microbial diversity within the chicken gut microbiome revealed by metagenomics and culture.</title>
        <authorList>
            <person name="Gilroy R."/>
            <person name="Ravi A."/>
            <person name="Getino M."/>
            <person name="Pursley I."/>
            <person name="Horton D.L."/>
            <person name="Alikhan N.F."/>
            <person name="Baker D."/>
            <person name="Gharbi K."/>
            <person name="Hall N."/>
            <person name="Watson M."/>
            <person name="Adriaenssens E.M."/>
            <person name="Foster-Nyarko E."/>
            <person name="Jarju S."/>
            <person name="Secka A."/>
            <person name="Antonio M."/>
            <person name="Oren A."/>
            <person name="Chaudhuri R.R."/>
            <person name="La Ragione R."/>
            <person name="Hildebrand F."/>
            <person name="Pallen M.J."/>
        </authorList>
    </citation>
    <scope>NUCLEOTIDE SEQUENCE</scope>
    <source>
        <strain evidence="1">USASDec5-558</strain>
    </source>
</reference>
<gene>
    <name evidence="1" type="ORF">H9850_09075</name>
</gene>
<protein>
    <submittedName>
        <fullName evidence="1">Uncharacterized protein</fullName>
    </submittedName>
</protein>
<evidence type="ECO:0000313" key="1">
    <source>
        <dbReference type="EMBL" id="HIX57604.1"/>
    </source>
</evidence>
<evidence type="ECO:0000313" key="2">
    <source>
        <dbReference type="Proteomes" id="UP000886829"/>
    </source>
</evidence>
<organism evidence="1 2">
    <name type="scientific">Candidatus Anaerobiospirillum pullistercoris</name>
    <dbReference type="NCBI Taxonomy" id="2838452"/>
    <lineage>
        <taxon>Bacteria</taxon>
        <taxon>Pseudomonadati</taxon>
        <taxon>Pseudomonadota</taxon>
        <taxon>Gammaproteobacteria</taxon>
        <taxon>Aeromonadales</taxon>
        <taxon>Succinivibrionaceae</taxon>
        <taxon>Anaerobiospirillum</taxon>
    </lineage>
</organism>